<proteinExistence type="predicted"/>
<dbReference type="STRING" id="1408163.A0A0F4Z2Y0"/>
<protein>
    <recommendedName>
        <fullName evidence="3">Aminoglycoside phosphotransferase domain-containing protein</fullName>
    </recommendedName>
</protein>
<dbReference type="Proteomes" id="UP000053958">
    <property type="component" value="Unassembled WGS sequence"/>
</dbReference>
<dbReference type="EMBL" id="LASV01000051">
    <property type="protein sequence ID" value="KKA24695.1"/>
    <property type="molecule type" value="Genomic_DNA"/>
</dbReference>
<gene>
    <name evidence="1" type="ORF">T310_1278</name>
</gene>
<dbReference type="SUPFAM" id="SSF56112">
    <property type="entry name" value="Protein kinase-like (PK-like)"/>
    <property type="match status" value="1"/>
</dbReference>
<sequence length="243" mass="28664">MSVSHQPWFEQDWIGAVVTFNRPSPSTWRLKRKLSETVRSQFNVHEARAVYVCFNVHTPEQEAIMKIRAQVPLASTRYYPPHVRAQQAEAKFPSAIEKEVDALNRLTKQKCSTIPKLLGWKYSVQGDDMWVPGGFLAFILMEQAQGISLARDDYYWMGMKRQERDEVRAAFKDAWLECARCGLANTDAGRRNLIWDVDTKRCQIIDWEVPRMAHSSEWTDREYMKWQLVLYEDHYSPPEKWMW</sequence>
<name>A0A0F4Z2Y0_RASE3</name>
<dbReference type="OrthoDB" id="5401170at2759"/>
<dbReference type="RefSeq" id="XP_013331307.1">
    <property type="nucleotide sequence ID" value="XM_013475853.1"/>
</dbReference>
<reference evidence="1 2" key="1">
    <citation type="submission" date="2015-04" db="EMBL/GenBank/DDBJ databases">
        <authorList>
            <person name="Heijne W.H."/>
            <person name="Fedorova N.D."/>
            <person name="Nierman W.C."/>
            <person name="Vollebregt A.W."/>
            <person name="Zhao Z."/>
            <person name="Wu L."/>
            <person name="Kumar M."/>
            <person name="Stam H."/>
            <person name="van den Berg M.A."/>
            <person name="Pel H.J."/>
        </authorList>
    </citation>
    <scope>NUCLEOTIDE SEQUENCE [LARGE SCALE GENOMIC DNA]</scope>
    <source>
        <strain evidence="1 2">CBS 393.64</strain>
    </source>
</reference>
<evidence type="ECO:0008006" key="3">
    <source>
        <dbReference type="Google" id="ProtNLM"/>
    </source>
</evidence>
<organism evidence="1 2">
    <name type="scientific">Rasamsonia emersonii (strain ATCC 16479 / CBS 393.64 / IMI 116815)</name>
    <dbReference type="NCBI Taxonomy" id="1408163"/>
    <lineage>
        <taxon>Eukaryota</taxon>
        <taxon>Fungi</taxon>
        <taxon>Dikarya</taxon>
        <taxon>Ascomycota</taxon>
        <taxon>Pezizomycotina</taxon>
        <taxon>Eurotiomycetes</taxon>
        <taxon>Eurotiomycetidae</taxon>
        <taxon>Eurotiales</taxon>
        <taxon>Trichocomaceae</taxon>
        <taxon>Rasamsonia</taxon>
    </lineage>
</organism>
<dbReference type="InterPro" id="IPR011009">
    <property type="entry name" value="Kinase-like_dom_sf"/>
</dbReference>
<comment type="caution">
    <text evidence="1">The sequence shown here is derived from an EMBL/GenBank/DDBJ whole genome shotgun (WGS) entry which is preliminary data.</text>
</comment>
<accession>A0A0F4Z2Y0</accession>
<dbReference type="AlphaFoldDB" id="A0A0F4Z2Y0"/>
<dbReference type="GeneID" id="25313629"/>
<evidence type="ECO:0000313" key="2">
    <source>
        <dbReference type="Proteomes" id="UP000053958"/>
    </source>
</evidence>
<keyword evidence="2" id="KW-1185">Reference proteome</keyword>
<evidence type="ECO:0000313" key="1">
    <source>
        <dbReference type="EMBL" id="KKA24695.1"/>
    </source>
</evidence>